<dbReference type="OrthoDB" id="5383104at2"/>
<comment type="caution">
    <text evidence="2">The sequence shown here is derived from an EMBL/GenBank/DDBJ whole genome shotgun (WGS) entry which is preliminary data.</text>
</comment>
<sequence length="128" mass="12922">MRHCLGIFAALVITGLVACGGVESGEAQEEIGQQSSALTCSATCPSGTITCQGSSCSAVDGSHVQCDGVTQFCPPLLCNRATACESLNGRACSPSGSTRGCCLVGQPTGACYCTVNGTWTCMMSPEDP</sequence>
<dbReference type="Proteomes" id="UP000268094">
    <property type="component" value="Unassembled WGS sequence"/>
</dbReference>
<keyword evidence="1" id="KW-0732">Signal</keyword>
<feature type="chain" id="PRO_5017292274" description="EGF-like domain-containing protein" evidence="1">
    <location>
        <begin position="19"/>
        <end position="128"/>
    </location>
</feature>
<name>A0A3A8JBF6_9BACT</name>
<evidence type="ECO:0008006" key="4">
    <source>
        <dbReference type="Google" id="ProtNLM"/>
    </source>
</evidence>
<evidence type="ECO:0000256" key="1">
    <source>
        <dbReference type="SAM" id="SignalP"/>
    </source>
</evidence>
<organism evidence="2 3">
    <name type="scientific">Corallococcus terminator</name>
    <dbReference type="NCBI Taxonomy" id="2316733"/>
    <lineage>
        <taxon>Bacteria</taxon>
        <taxon>Pseudomonadati</taxon>
        <taxon>Myxococcota</taxon>
        <taxon>Myxococcia</taxon>
        <taxon>Myxococcales</taxon>
        <taxon>Cystobacterineae</taxon>
        <taxon>Myxococcaceae</taxon>
        <taxon>Corallococcus</taxon>
    </lineage>
</organism>
<dbReference type="RefSeq" id="WP_120539398.1">
    <property type="nucleotide sequence ID" value="NZ_RAVZ01000019.1"/>
</dbReference>
<evidence type="ECO:0000313" key="3">
    <source>
        <dbReference type="Proteomes" id="UP000268094"/>
    </source>
</evidence>
<dbReference type="AlphaFoldDB" id="A0A3A8JBF6"/>
<dbReference type="EMBL" id="RAVZ01000019">
    <property type="protein sequence ID" value="RKG92775.1"/>
    <property type="molecule type" value="Genomic_DNA"/>
</dbReference>
<dbReference type="PROSITE" id="PS51257">
    <property type="entry name" value="PROKAR_LIPOPROTEIN"/>
    <property type="match status" value="1"/>
</dbReference>
<keyword evidence="3" id="KW-1185">Reference proteome</keyword>
<evidence type="ECO:0000313" key="2">
    <source>
        <dbReference type="EMBL" id="RKG92775.1"/>
    </source>
</evidence>
<feature type="signal peptide" evidence="1">
    <location>
        <begin position="1"/>
        <end position="18"/>
    </location>
</feature>
<accession>A0A3A8JBF6</accession>
<gene>
    <name evidence="2" type="ORF">D7V88_04765</name>
</gene>
<protein>
    <recommendedName>
        <fullName evidence="4">EGF-like domain-containing protein</fullName>
    </recommendedName>
</protein>
<reference evidence="3" key="1">
    <citation type="submission" date="2018-09" db="EMBL/GenBank/DDBJ databases">
        <authorList>
            <person name="Livingstone P.G."/>
            <person name="Whitworth D.E."/>
        </authorList>
    </citation>
    <scope>NUCLEOTIDE SEQUENCE [LARGE SCALE GENOMIC DNA]</scope>
    <source>
        <strain evidence="3">CA054A</strain>
    </source>
</reference>
<proteinExistence type="predicted"/>